<evidence type="ECO:0000256" key="5">
    <source>
        <dbReference type="ARBA" id="ARBA00022989"/>
    </source>
</evidence>
<dbReference type="Pfam" id="PF00083">
    <property type="entry name" value="Sugar_tr"/>
    <property type="match status" value="2"/>
</dbReference>
<feature type="transmembrane region" description="Helical" evidence="8">
    <location>
        <begin position="41"/>
        <end position="66"/>
    </location>
</feature>
<dbReference type="GO" id="GO:0022857">
    <property type="term" value="F:transmembrane transporter activity"/>
    <property type="evidence" value="ECO:0007669"/>
    <property type="project" value="InterPro"/>
</dbReference>
<name>A0AAN8YWJ6_9MAGN</name>
<organism evidence="9 10">
    <name type="scientific">Dillenia turbinata</name>
    <dbReference type="NCBI Taxonomy" id="194707"/>
    <lineage>
        <taxon>Eukaryota</taxon>
        <taxon>Viridiplantae</taxon>
        <taxon>Streptophyta</taxon>
        <taxon>Embryophyta</taxon>
        <taxon>Tracheophyta</taxon>
        <taxon>Spermatophyta</taxon>
        <taxon>Magnoliopsida</taxon>
        <taxon>eudicotyledons</taxon>
        <taxon>Gunneridae</taxon>
        <taxon>Pentapetalae</taxon>
        <taxon>Dilleniales</taxon>
        <taxon>Dilleniaceae</taxon>
        <taxon>Dillenia</taxon>
    </lineage>
</organism>
<dbReference type="GO" id="GO:0016020">
    <property type="term" value="C:membrane"/>
    <property type="evidence" value="ECO:0007669"/>
    <property type="project" value="UniProtKB-SubCell"/>
</dbReference>
<feature type="region of interest" description="Disordered" evidence="7">
    <location>
        <begin position="1"/>
        <end position="36"/>
    </location>
</feature>
<evidence type="ECO:0000313" key="9">
    <source>
        <dbReference type="EMBL" id="KAK6915527.1"/>
    </source>
</evidence>
<keyword evidence="4 8" id="KW-0812">Transmembrane</keyword>
<dbReference type="PANTHER" id="PTHR48021:SF25">
    <property type="entry name" value="SUGAR TRANSPORTER ERD6-LIKE 5"/>
    <property type="match status" value="1"/>
</dbReference>
<keyword evidence="6 8" id="KW-0472">Membrane</keyword>
<evidence type="ECO:0000256" key="6">
    <source>
        <dbReference type="ARBA" id="ARBA00023136"/>
    </source>
</evidence>
<feature type="compositionally biased region" description="Basic and acidic residues" evidence="7">
    <location>
        <begin position="15"/>
        <end position="29"/>
    </location>
</feature>
<evidence type="ECO:0000256" key="4">
    <source>
        <dbReference type="ARBA" id="ARBA00022692"/>
    </source>
</evidence>
<keyword evidence="3 9" id="KW-0813">Transport</keyword>
<evidence type="ECO:0000256" key="8">
    <source>
        <dbReference type="SAM" id="Phobius"/>
    </source>
</evidence>
<feature type="transmembrane region" description="Helical" evidence="8">
    <location>
        <begin position="164"/>
        <end position="185"/>
    </location>
</feature>
<comment type="subcellular location">
    <subcellularLocation>
        <location evidence="1">Membrane</location>
    </subcellularLocation>
</comment>
<protein>
    <submittedName>
        <fullName evidence="9">Major facilitator, sugar transporter-like</fullName>
    </submittedName>
</protein>
<evidence type="ECO:0000256" key="3">
    <source>
        <dbReference type="ARBA" id="ARBA00022597"/>
    </source>
</evidence>
<comment type="similarity">
    <text evidence="2">Belongs to the major facilitator superfamily. Sugar transporter (TC 2.A.1.1) family.</text>
</comment>
<keyword evidence="3 9" id="KW-0762">Sugar transport</keyword>
<gene>
    <name evidence="9" type="ORF">RJ641_020644</name>
</gene>
<dbReference type="EMBL" id="JBAMMX010000025">
    <property type="protein sequence ID" value="KAK6915527.1"/>
    <property type="molecule type" value="Genomic_DNA"/>
</dbReference>
<dbReference type="InterPro" id="IPR005828">
    <property type="entry name" value="MFS_sugar_transport-like"/>
</dbReference>
<accession>A0AAN8YWJ6</accession>
<keyword evidence="5 8" id="KW-1133">Transmembrane helix</keyword>
<evidence type="ECO:0000256" key="1">
    <source>
        <dbReference type="ARBA" id="ARBA00004370"/>
    </source>
</evidence>
<keyword evidence="10" id="KW-1185">Reference proteome</keyword>
<dbReference type="AlphaFoldDB" id="A0AAN8YWJ6"/>
<dbReference type="Gene3D" id="1.20.1250.20">
    <property type="entry name" value="MFS general substrate transporter like domains"/>
    <property type="match status" value="3"/>
</dbReference>
<feature type="non-terminal residue" evidence="9">
    <location>
        <position position="322"/>
    </location>
</feature>
<dbReference type="Proteomes" id="UP001370490">
    <property type="component" value="Unassembled WGS sequence"/>
</dbReference>
<feature type="transmembrane region" description="Helical" evidence="8">
    <location>
        <begin position="245"/>
        <end position="264"/>
    </location>
</feature>
<proteinExistence type="inferred from homology"/>
<comment type="caution">
    <text evidence="9">The sequence shown here is derived from an EMBL/GenBank/DDBJ whole genome shotgun (WGS) entry which is preliminary data.</text>
</comment>
<dbReference type="PANTHER" id="PTHR48021">
    <property type="match status" value="1"/>
</dbReference>
<evidence type="ECO:0000313" key="10">
    <source>
        <dbReference type="Proteomes" id="UP001370490"/>
    </source>
</evidence>
<sequence>MKRVTEGDGGLIRSLLEKQSDDESDGRGDDGEEVVGESPSAVTVILLFTTLVAVCGTFGSGCATGYSSQAESGIMEDLGLSLAEYSVFGSISTAGGTLGALVCGKIADLIGRRGVTCTYHFAQAPVYVAEISPKNLRGGLTIFNQFVFCLGMSTIYFVGNIISWRVLALIGAIPALVQLVGLFFIPESPRWLAKNGQEKGCESVLQRLRGRNADIAREAAEIRDYIESLKLQPQNKFWEMFQRKYAYALTIPSTALGVFLMDRWGRRPLLMVSAAGMCFACFLAGMSFLFQNKKYDTPKSSSSIKDKALCKHCETSSLFHNH</sequence>
<feature type="transmembrane region" description="Helical" evidence="8">
    <location>
        <begin position="140"/>
        <end position="158"/>
    </location>
</feature>
<dbReference type="InterPro" id="IPR036259">
    <property type="entry name" value="MFS_trans_sf"/>
</dbReference>
<reference evidence="9 10" key="1">
    <citation type="submission" date="2023-12" db="EMBL/GenBank/DDBJ databases">
        <title>A high-quality genome assembly for Dillenia turbinata (Dilleniales).</title>
        <authorList>
            <person name="Chanderbali A."/>
        </authorList>
    </citation>
    <scope>NUCLEOTIDE SEQUENCE [LARGE SCALE GENOMIC DNA]</scope>
    <source>
        <strain evidence="9">LSX21</strain>
        <tissue evidence="9">Leaf</tissue>
    </source>
</reference>
<feature type="transmembrane region" description="Helical" evidence="8">
    <location>
        <begin position="270"/>
        <end position="290"/>
    </location>
</feature>
<dbReference type="SUPFAM" id="SSF103473">
    <property type="entry name" value="MFS general substrate transporter"/>
    <property type="match status" value="1"/>
</dbReference>
<evidence type="ECO:0000256" key="2">
    <source>
        <dbReference type="ARBA" id="ARBA00010992"/>
    </source>
</evidence>
<dbReference type="InterPro" id="IPR050549">
    <property type="entry name" value="MFS_Trehalose_Transporter"/>
</dbReference>
<evidence type="ECO:0000256" key="7">
    <source>
        <dbReference type="SAM" id="MobiDB-lite"/>
    </source>
</evidence>